<dbReference type="PANTHER" id="PTHR11579">
    <property type="entry name" value="PROTEIN-L-ISOASPARTATE O-METHYLTRANSFERASE"/>
    <property type="match status" value="1"/>
</dbReference>
<comment type="caution">
    <text evidence="2">The sequence shown here is derived from an EMBL/GenBank/DDBJ whole genome shotgun (WGS) entry which is preliminary data.</text>
</comment>
<reference evidence="2 3" key="1">
    <citation type="submission" date="2023-11" db="EMBL/GenBank/DDBJ databases">
        <title>Halocaridina rubra genome assembly.</title>
        <authorList>
            <person name="Smith C."/>
        </authorList>
    </citation>
    <scope>NUCLEOTIDE SEQUENCE [LARGE SCALE GENOMIC DNA]</scope>
    <source>
        <strain evidence="2">EP-1</strain>
        <tissue evidence="2">Whole</tissue>
    </source>
</reference>
<organism evidence="2 3">
    <name type="scientific">Halocaridina rubra</name>
    <name type="common">Hawaiian red shrimp</name>
    <dbReference type="NCBI Taxonomy" id="373956"/>
    <lineage>
        <taxon>Eukaryota</taxon>
        <taxon>Metazoa</taxon>
        <taxon>Ecdysozoa</taxon>
        <taxon>Arthropoda</taxon>
        <taxon>Crustacea</taxon>
        <taxon>Multicrustacea</taxon>
        <taxon>Malacostraca</taxon>
        <taxon>Eumalacostraca</taxon>
        <taxon>Eucarida</taxon>
        <taxon>Decapoda</taxon>
        <taxon>Pleocyemata</taxon>
        <taxon>Caridea</taxon>
        <taxon>Atyoidea</taxon>
        <taxon>Atyidae</taxon>
        <taxon>Halocaridina</taxon>
    </lineage>
</organism>
<gene>
    <name evidence="2" type="primary">PCMTD1_1</name>
    <name evidence="2" type="ORF">SK128_007905</name>
</gene>
<name>A0AAN8WV73_HALRR</name>
<dbReference type="PANTHER" id="PTHR11579:SF9">
    <property type="entry name" value="PROTEIN-L-ISOASPARTATE O-METHYLTRANSFERASE"/>
    <property type="match status" value="1"/>
</dbReference>
<comment type="similarity">
    <text evidence="1">Belongs to the methyltransferase superfamily. L-isoaspartyl/D-aspartyl protein methyltransferase family.</text>
</comment>
<protein>
    <submittedName>
        <fullName evidence="2">Protein-L-isoaspartate O-methyltransferase domain-containing protein 1</fullName>
    </submittedName>
</protein>
<evidence type="ECO:0000313" key="2">
    <source>
        <dbReference type="EMBL" id="KAK7069373.1"/>
    </source>
</evidence>
<dbReference type="Proteomes" id="UP001381693">
    <property type="component" value="Unassembled WGS sequence"/>
</dbReference>
<dbReference type="AlphaFoldDB" id="A0AAN8WV73"/>
<accession>A0AAN8WV73</accession>
<dbReference type="GO" id="GO:0004719">
    <property type="term" value="F:protein-L-isoaspartate (D-aspartate) O-methyltransferase activity"/>
    <property type="evidence" value="ECO:0007669"/>
    <property type="project" value="InterPro"/>
</dbReference>
<evidence type="ECO:0000256" key="1">
    <source>
        <dbReference type="ARBA" id="ARBA00005369"/>
    </source>
</evidence>
<dbReference type="Pfam" id="PF01135">
    <property type="entry name" value="PCMT"/>
    <property type="match status" value="1"/>
</dbReference>
<dbReference type="InterPro" id="IPR029063">
    <property type="entry name" value="SAM-dependent_MTases_sf"/>
</dbReference>
<dbReference type="Gene3D" id="3.40.50.150">
    <property type="entry name" value="Vaccinia Virus protein VP39"/>
    <property type="match status" value="1"/>
</dbReference>
<keyword evidence="3" id="KW-1185">Reference proteome</keyword>
<sequence>MGGAVSAGIDNEELVDNLKAAKYIKTPLVERIFRAVDRGDYFTSEHREQAYRDNAWKKGNLHLSAPCIYAKELWGVPCRHP</sequence>
<dbReference type="EMBL" id="JAXCGZ010016670">
    <property type="protein sequence ID" value="KAK7069373.1"/>
    <property type="molecule type" value="Genomic_DNA"/>
</dbReference>
<dbReference type="InterPro" id="IPR000682">
    <property type="entry name" value="PCMT"/>
</dbReference>
<proteinExistence type="inferred from homology"/>
<dbReference type="GO" id="GO:0005737">
    <property type="term" value="C:cytoplasm"/>
    <property type="evidence" value="ECO:0007669"/>
    <property type="project" value="TreeGrafter"/>
</dbReference>
<evidence type="ECO:0000313" key="3">
    <source>
        <dbReference type="Proteomes" id="UP001381693"/>
    </source>
</evidence>